<proteinExistence type="predicted"/>
<gene>
    <name evidence="1" type="ORF">FP026_26605</name>
</gene>
<name>A0A5B0VQ78_RHITR</name>
<evidence type="ECO:0000313" key="1">
    <source>
        <dbReference type="EMBL" id="KAA1176766.1"/>
    </source>
</evidence>
<dbReference type="AlphaFoldDB" id="A0A5B0VQ78"/>
<dbReference type="RefSeq" id="WP_149637575.1">
    <property type="nucleotide sequence ID" value="NZ_VNIP01000015.1"/>
</dbReference>
<dbReference type="Proteomes" id="UP000323608">
    <property type="component" value="Unassembled WGS sequence"/>
</dbReference>
<evidence type="ECO:0000313" key="2">
    <source>
        <dbReference type="Proteomes" id="UP000323608"/>
    </source>
</evidence>
<organism evidence="1 2">
    <name type="scientific">Rhizobium tropici</name>
    <dbReference type="NCBI Taxonomy" id="398"/>
    <lineage>
        <taxon>Bacteria</taxon>
        <taxon>Pseudomonadati</taxon>
        <taxon>Pseudomonadota</taxon>
        <taxon>Alphaproteobacteria</taxon>
        <taxon>Hyphomicrobiales</taxon>
        <taxon>Rhizobiaceae</taxon>
        <taxon>Rhizobium/Agrobacterium group</taxon>
        <taxon>Rhizobium</taxon>
    </lineage>
</organism>
<accession>A0A5B0VQ78</accession>
<reference evidence="1 2" key="1">
    <citation type="submission" date="2019-07" db="EMBL/GenBank/DDBJ databases">
        <title>The Draft Genome Sequence of Rhizobium tropici SARCC-755 Associated with Superior Nodulation on Pigeonpea (Cajanus cajan (L.) Millsp.).</title>
        <authorList>
            <person name="Bopape F.L."/>
            <person name="Hassen A.I."/>
            <person name="Swanevelder Z.H."/>
            <person name="Gwata E.T."/>
        </authorList>
    </citation>
    <scope>NUCLEOTIDE SEQUENCE [LARGE SCALE GENOMIC DNA]</scope>
    <source>
        <strain evidence="1 2">SARCC-755</strain>
    </source>
</reference>
<sequence length="287" mass="32065">MGSNRGCITAETIPYPNLLCGNIVWSSAIELFFVGNGMLGWLERLLRGPSSKAKFVELPGDAEANLAAHAQVHLKPKAITEGPVTLPIWFDFPAHHSKPPTYDGVFWEVEPWGEYLYYLAGAFQKNNKGLLRFGTAPLEVRAERNFETDAIRARLLDGDRAQMEARSSKPWQGMTVYDACRLLLPEAQASGSESWVGAFKSTSSDVREGRSHLVLGLRSQTNEPYVEVIYERYYPPTAGRREPFLFEVKTQCRLTDVAVGDVVTLHEEVAANYRDVPSTRVRGAIKM</sequence>
<protein>
    <submittedName>
        <fullName evidence="1">Uncharacterized protein</fullName>
    </submittedName>
</protein>
<comment type="caution">
    <text evidence="1">The sequence shown here is derived from an EMBL/GenBank/DDBJ whole genome shotgun (WGS) entry which is preliminary data.</text>
</comment>
<dbReference type="EMBL" id="VNIP01000015">
    <property type="protein sequence ID" value="KAA1176766.1"/>
    <property type="molecule type" value="Genomic_DNA"/>
</dbReference>
<dbReference type="OrthoDB" id="8482275at2"/>